<keyword evidence="3" id="KW-1185">Reference proteome</keyword>
<evidence type="ECO:0000256" key="1">
    <source>
        <dbReference type="SAM" id="MobiDB-lite"/>
    </source>
</evidence>
<reference evidence="2" key="1">
    <citation type="submission" date="2018-03" db="EMBL/GenBank/DDBJ databases">
        <authorList>
            <person name="Nunes O.C."/>
            <person name="Lopes A.R."/>
            <person name="Froufe H."/>
            <person name="Munoz-Merida A."/>
            <person name="Barroso C."/>
            <person name="Egas C."/>
        </authorList>
    </citation>
    <scope>NUCLEOTIDE SEQUENCE</scope>
    <source>
        <strain evidence="2">ON4</strain>
    </source>
</reference>
<evidence type="ECO:0000313" key="3">
    <source>
        <dbReference type="Proteomes" id="UP001170379"/>
    </source>
</evidence>
<dbReference type="RefSeq" id="WP_035732470.1">
    <property type="nucleotide sequence ID" value="NZ_CP028426.1"/>
</dbReference>
<evidence type="ECO:0008006" key="4">
    <source>
        <dbReference type="Google" id="ProtNLM"/>
    </source>
</evidence>
<evidence type="ECO:0000313" key="2">
    <source>
        <dbReference type="EMBL" id="MDJ1370716.1"/>
    </source>
</evidence>
<name>A0ABT7C680_9MICO</name>
<comment type="caution">
    <text evidence="2">The sequence shown here is derived from an EMBL/GenBank/DDBJ whole genome shotgun (WGS) entry which is preliminary data.</text>
</comment>
<dbReference type="Proteomes" id="UP001170379">
    <property type="component" value="Unassembled WGS sequence"/>
</dbReference>
<accession>A0ABT7C680</accession>
<gene>
    <name evidence="2" type="ORF">C7K25_04945</name>
</gene>
<reference evidence="2" key="2">
    <citation type="journal article" date="2022" name="Sci. Rep.">
        <title>In silico prediction of the enzymes involved in the degradation of the herbicide molinate by Gulosibacter molinativorax ON4T.</title>
        <authorList>
            <person name="Lopes A.R."/>
            <person name="Bunin E."/>
            <person name="Viana A.T."/>
            <person name="Froufe H."/>
            <person name="Munoz-Merida A."/>
            <person name="Pinho D."/>
            <person name="Figueiredo J."/>
            <person name="Barroso C."/>
            <person name="Vaz-Moreira I."/>
            <person name="Bellanger X."/>
            <person name="Egas C."/>
            <person name="Nunes O.C."/>
        </authorList>
    </citation>
    <scope>NUCLEOTIDE SEQUENCE</scope>
    <source>
        <strain evidence="2">ON4</strain>
    </source>
</reference>
<feature type="region of interest" description="Disordered" evidence="1">
    <location>
        <begin position="84"/>
        <end position="106"/>
    </location>
</feature>
<protein>
    <recommendedName>
        <fullName evidence="4">YtxH domain-containing protein</fullName>
    </recommendedName>
</protein>
<dbReference type="EMBL" id="PXVD01000006">
    <property type="protein sequence ID" value="MDJ1370716.1"/>
    <property type="molecule type" value="Genomic_DNA"/>
</dbReference>
<sequence>MKTSSKLSLVVGLAAGYVLGARAGRDRYDQIAKATQSVWNSGPVQKQVQNVQGLTSKYVPKAVESSFRGAGKVASGLVDKVIGNGVKSKKSTPEAPTGTVPNPAKS</sequence>
<organism evidence="2 3">
    <name type="scientific">Gulosibacter molinativorax</name>
    <dbReference type="NCBI Taxonomy" id="256821"/>
    <lineage>
        <taxon>Bacteria</taxon>
        <taxon>Bacillati</taxon>
        <taxon>Actinomycetota</taxon>
        <taxon>Actinomycetes</taxon>
        <taxon>Micrococcales</taxon>
        <taxon>Microbacteriaceae</taxon>
        <taxon>Gulosibacter</taxon>
    </lineage>
</organism>
<proteinExistence type="predicted"/>